<accession>A0A813AU05</accession>
<dbReference type="Proteomes" id="UP000601435">
    <property type="component" value="Unassembled WGS sequence"/>
</dbReference>
<name>A0A813AU05_9DINO</name>
<organism evidence="2 3">
    <name type="scientific">Symbiodinium necroappetens</name>
    <dbReference type="NCBI Taxonomy" id="1628268"/>
    <lineage>
        <taxon>Eukaryota</taxon>
        <taxon>Sar</taxon>
        <taxon>Alveolata</taxon>
        <taxon>Dinophyceae</taxon>
        <taxon>Suessiales</taxon>
        <taxon>Symbiodiniaceae</taxon>
        <taxon>Symbiodinium</taxon>
    </lineage>
</organism>
<sequence length="166" mass="18829">VADAGGSIAEASNELTTMSADLQVKVFEEYQKAKEIRTKEHEYGDLQGTYRVDVQLFSRAEEDQERGTADSSAPAGSHQRQRRSADGRQLQEFIVDNRWLKAQTDGLSYRNTKFMEDQDITRPVAPWFSVVFGYDEEDGWVKLEDGSYLPSFVNEVPVLTVPQDDQ</sequence>
<evidence type="ECO:0000313" key="2">
    <source>
        <dbReference type="EMBL" id="CAE7876193.1"/>
    </source>
</evidence>
<dbReference type="OrthoDB" id="10418841at2759"/>
<evidence type="ECO:0000313" key="3">
    <source>
        <dbReference type="Proteomes" id="UP000601435"/>
    </source>
</evidence>
<gene>
    <name evidence="2" type="primary">ASPH</name>
    <name evidence="2" type="ORF">SNEC2469_LOCUS28548</name>
</gene>
<feature type="region of interest" description="Disordered" evidence="1">
    <location>
        <begin position="61"/>
        <end position="89"/>
    </location>
</feature>
<evidence type="ECO:0000256" key="1">
    <source>
        <dbReference type="SAM" id="MobiDB-lite"/>
    </source>
</evidence>
<dbReference type="AlphaFoldDB" id="A0A813AU05"/>
<dbReference type="EMBL" id="CAJNJA010062275">
    <property type="protein sequence ID" value="CAE7876193.1"/>
    <property type="molecule type" value="Genomic_DNA"/>
</dbReference>
<protein>
    <submittedName>
        <fullName evidence="2">ASPH protein</fullName>
    </submittedName>
</protein>
<reference evidence="2" key="1">
    <citation type="submission" date="2021-02" db="EMBL/GenBank/DDBJ databases">
        <authorList>
            <person name="Dougan E. K."/>
            <person name="Rhodes N."/>
            <person name="Thang M."/>
            <person name="Chan C."/>
        </authorList>
    </citation>
    <scope>NUCLEOTIDE SEQUENCE</scope>
</reference>
<feature type="non-terminal residue" evidence="2">
    <location>
        <position position="166"/>
    </location>
</feature>
<proteinExistence type="predicted"/>
<keyword evidence="3" id="KW-1185">Reference proteome</keyword>
<comment type="caution">
    <text evidence="2">The sequence shown here is derived from an EMBL/GenBank/DDBJ whole genome shotgun (WGS) entry which is preliminary data.</text>
</comment>